<keyword evidence="2" id="KW-1185">Reference proteome</keyword>
<dbReference type="AlphaFoldDB" id="A0A8X6UE14"/>
<comment type="caution">
    <text evidence="1">The sequence shown here is derived from an EMBL/GenBank/DDBJ whole genome shotgun (WGS) entry which is preliminary data.</text>
</comment>
<reference evidence="1" key="1">
    <citation type="submission" date="2020-08" db="EMBL/GenBank/DDBJ databases">
        <title>Multicomponent nature underlies the extraordinary mechanical properties of spider dragline silk.</title>
        <authorList>
            <person name="Kono N."/>
            <person name="Nakamura H."/>
            <person name="Mori M."/>
            <person name="Yoshida Y."/>
            <person name="Ohtoshi R."/>
            <person name="Malay A.D."/>
            <person name="Moran D.A.P."/>
            <person name="Tomita M."/>
            <person name="Numata K."/>
            <person name="Arakawa K."/>
        </authorList>
    </citation>
    <scope>NUCLEOTIDE SEQUENCE</scope>
</reference>
<protein>
    <submittedName>
        <fullName evidence="1">Uncharacterized protein</fullName>
    </submittedName>
</protein>
<accession>A0A8X6UE14</accession>
<dbReference type="EMBL" id="BMAW01027986">
    <property type="protein sequence ID" value="GFU05040.1"/>
    <property type="molecule type" value="Genomic_DNA"/>
</dbReference>
<organism evidence="1 2">
    <name type="scientific">Nephila pilipes</name>
    <name type="common">Giant wood spider</name>
    <name type="synonym">Nephila maculata</name>
    <dbReference type="NCBI Taxonomy" id="299642"/>
    <lineage>
        <taxon>Eukaryota</taxon>
        <taxon>Metazoa</taxon>
        <taxon>Ecdysozoa</taxon>
        <taxon>Arthropoda</taxon>
        <taxon>Chelicerata</taxon>
        <taxon>Arachnida</taxon>
        <taxon>Araneae</taxon>
        <taxon>Araneomorphae</taxon>
        <taxon>Entelegynae</taxon>
        <taxon>Araneoidea</taxon>
        <taxon>Nephilidae</taxon>
        <taxon>Nephila</taxon>
    </lineage>
</organism>
<gene>
    <name evidence="1" type="ORF">NPIL_178211</name>
</gene>
<proteinExistence type="predicted"/>
<evidence type="ECO:0000313" key="2">
    <source>
        <dbReference type="Proteomes" id="UP000887013"/>
    </source>
</evidence>
<name>A0A8X6UE14_NEPPI</name>
<sequence length="93" mass="10589">MNNCSASSAGNFSRGVEDPHAEKPVDTWFQMFLYTQLGKRLVSLGQYSLLSDDHPSFPTEINLVLCNFYFSVQNVGDTRSDINSIFFGWRIKM</sequence>
<dbReference type="Proteomes" id="UP000887013">
    <property type="component" value="Unassembled WGS sequence"/>
</dbReference>
<evidence type="ECO:0000313" key="1">
    <source>
        <dbReference type="EMBL" id="GFU05040.1"/>
    </source>
</evidence>